<feature type="transmembrane region" description="Helical" evidence="1">
    <location>
        <begin position="42"/>
        <end position="70"/>
    </location>
</feature>
<name>A0A0E9WYH0_ANGAN</name>
<feature type="transmembrane region" description="Helical" evidence="1">
    <location>
        <begin position="12"/>
        <end position="36"/>
    </location>
</feature>
<evidence type="ECO:0000256" key="1">
    <source>
        <dbReference type="SAM" id="Phobius"/>
    </source>
</evidence>
<protein>
    <submittedName>
        <fullName evidence="2">Uncharacterized protein</fullName>
    </submittedName>
</protein>
<proteinExistence type="predicted"/>
<organism evidence="2">
    <name type="scientific">Anguilla anguilla</name>
    <name type="common">European freshwater eel</name>
    <name type="synonym">Muraena anguilla</name>
    <dbReference type="NCBI Taxonomy" id="7936"/>
    <lineage>
        <taxon>Eukaryota</taxon>
        <taxon>Metazoa</taxon>
        <taxon>Chordata</taxon>
        <taxon>Craniata</taxon>
        <taxon>Vertebrata</taxon>
        <taxon>Euteleostomi</taxon>
        <taxon>Actinopterygii</taxon>
        <taxon>Neopterygii</taxon>
        <taxon>Teleostei</taxon>
        <taxon>Anguilliformes</taxon>
        <taxon>Anguillidae</taxon>
        <taxon>Anguilla</taxon>
    </lineage>
</organism>
<keyword evidence="1" id="KW-0472">Membrane</keyword>
<evidence type="ECO:0000313" key="2">
    <source>
        <dbReference type="EMBL" id="JAH95532.1"/>
    </source>
</evidence>
<keyword evidence="1" id="KW-1133">Transmembrane helix</keyword>
<keyword evidence="1" id="KW-0812">Transmembrane</keyword>
<sequence length="75" mass="8672">MIWNARVVQTACWILWTFVTSSSCCKVCLVIVLWVLLSFSCFFFVCFFCYSFVPLVLCYVFVISSHIFAFSAKQA</sequence>
<dbReference type="PROSITE" id="PS51257">
    <property type="entry name" value="PROKAR_LIPOPROTEIN"/>
    <property type="match status" value="1"/>
</dbReference>
<accession>A0A0E9WYH0</accession>
<dbReference type="EMBL" id="GBXM01013045">
    <property type="protein sequence ID" value="JAH95532.1"/>
    <property type="molecule type" value="Transcribed_RNA"/>
</dbReference>
<reference evidence="2" key="1">
    <citation type="submission" date="2014-11" db="EMBL/GenBank/DDBJ databases">
        <authorList>
            <person name="Amaro Gonzalez C."/>
        </authorList>
    </citation>
    <scope>NUCLEOTIDE SEQUENCE</scope>
</reference>
<reference evidence="2" key="2">
    <citation type="journal article" date="2015" name="Fish Shellfish Immunol.">
        <title>Early steps in the European eel (Anguilla anguilla)-Vibrio vulnificus interaction in the gills: Role of the RtxA13 toxin.</title>
        <authorList>
            <person name="Callol A."/>
            <person name="Pajuelo D."/>
            <person name="Ebbesson L."/>
            <person name="Teles M."/>
            <person name="MacKenzie S."/>
            <person name="Amaro C."/>
        </authorList>
    </citation>
    <scope>NUCLEOTIDE SEQUENCE</scope>
</reference>
<dbReference type="AlphaFoldDB" id="A0A0E9WYH0"/>